<dbReference type="PROSITE" id="PS50968">
    <property type="entry name" value="BIOTINYL_LIPOYL"/>
    <property type="match status" value="1"/>
</dbReference>
<dbReference type="AlphaFoldDB" id="A0A9D8KF00"/>
<keyword evidence="2 3" id="KW-0092">Biotin</keyword>
<keyword evidence="3" id="KW-0275">Fatty acid biosynthesis</keyword>
<proteinExistence type="predicted"/>
<sequence length="137" mass="14908">MNLKEIKDIIKVIDGTDISEIEIERSGERLMIKRNLGGSVEKNPSLDKPKGSVPEGSELVAVVSPLVGSFYRSPSPDSPPFVEVGSEVRKGDVLCIVESMKLNNEIEVESDGIIVSILVENGQPVEYGQSLFLLEPI</sequence>
<dbReference type="InterPro" id="IPR001249">
    <property type="entry name" value="AcCoA_biotinCC"/>
</dbReference>
<dbReference type="SUPFAM" id="SSF51230">
    <property type="entry name" value="Single hybrid motif"/>
    <property type="match status" value="1"/>
</dbReference>
<dbReference type="GO" id="GO:0006633">
    <property type="term" value="P:fatty acid biosynthetic process"/>
    <property type="evidence" value="ECO:0007669"/>
    <property type="project" value="UniProtKB-KW"/>
</dbReference>
<dbReference type="PANTHER" id="PTHR45266">
    <property type="entry name" value="OXALOACETATE DECARBOXYLASE ALPHA CHAIN"/>
    <property type="match status" value="1"/>
</dbReference>
<dbReference type="PANTHER" id="PTHR45266:SF3">
    <property type="entry name" value="OXALOACETATE DECARBOXYLASE ALPHA CHAIN"/>
    <property type="match status" value="1"/>
</dbReference>
<protein>
    <recommendedName>
        <fullName evidence="1 3">Biotin carboxyl carrier protein of acetyl-CoA carboxylase</fullName>
    </recommendedName>
</protein>
<organism evidence="5 6">
    <name type="scientific">Candidatus Zymogenus saltonus</name>
    <dbReference type="NCBI Taxonomy" id="2844893"/>
    <lineage>
        <taxon>Bacteria</taxon>
        <taxon>Deltaproteobacteria</taxon>
        <taxon>Candidatus Zymogenia</taxon>
        <taxon>Candidatus Zymogeniales</taxon>
        <taxon>Candidatus Zymogenaceae</taxon>
        <taxon>Candidatus Zymogenus</taxon>
    </lineage>
</organism>
<dbReference type="NCBIfam" id="TIGR00531">
    <property type="entry name" value="BCCP"/>
    <property type="match status" value="1"/>
</dbReference>
<keyword evidence="3" id="KW-0276">Fatty acid metabolism</keyword>
<accession>A0A9D8KF00</accession>
<dbReference type="InterPro" id="IPR011053">
    <property type="entry name" value="Single_hybrid_motif"/>
</dbReference>
<reference evidence="5" key="2">
    <citation type="submission" date="2021-01" db="EMBL/GenBank/DDBJ databases">
        <authorList>
            <person name="Hahn C.R."/>
            <person name="Youssef N.H."/>
            <person name="Elshahed M."/>
        </authorList>
    </citation>
    <scope>NUCLEOTIDE SEQUENCE</scope>
    <source>
        <strain evidence="5">Zod_Metabat.24</strain>
    </source>
</reference>
<dbReference type="Proteomes" id="UP000809273">
    <property type="component" value="Unassembled WGS sequence"/>
</dbReference>
<reference evidence="5" key="1">
    <citation type="journal article" date="2021" name="Environ. Microbiol.">
        <title>Genomic characterization of three novel Desulfobacterota classes expand the metabolic and phylogenetic diversity of the phylum.</title>
        <authorList>
            <person name="Murphy C.L."/>
            <person name="Biggerstaff J."/>
            <person name="Eichhorn A."/>
            <person name="Ewing E."/>
            <person name="Shahan R."/>
            <person name="Soriano D."/>
            <person name="Stewart S."/>
            <person name="VanMol K."/>
            <person name="Walker R."/>
            <person name="Walters P."/>
            <person name="Elshahed M.S."/>
            <person name="Youssef N.H."/>
        </authorList>
    </citation>
    <scope>NUCLEOTIDE SEQUENCE</scope>
    <source>
        <strain evidence="5">Zod_Metabat.24</strain>
    </source>
</reference>
<evidence type="ECO:0000256" key="3">
    <source>
        <dbReference type="RuleBase" id="RU364072"/>
    </source>
</evidence>
<comment type="function">
    <text evidence="3">This protein is a component of the acetyl coenzyme A carboxylase complex; first, biotin carboxylase catalyzes the carboxylation of the carrier protein and then the transcarboxylase transfers the carboxyl group to form malonyl-CoA.</text>
</comment>
<keyword evidence="3" id="KW-0443">Lipid metabolism</keyword>
<evidence type="ECO:0000313" key="6">
    <source>
        <dbReference type="Proteomes" id="UP000809273"/>
    </source>
</evidence>
<dbReference type="InterPro" id="IPR000089">
    <property type="entry name" value="Biotin_lipoyl"/>
</dbReference>
<comment type="pathway">
    <text evidence="3">Lipid metabolism; fatty acid biosynthesis.</text>
</comment>
<evidence type="ECO:0000313" key="5">
    <source>
        <dbReference type="EMBL" id="MBN1573940.1"/>
    </source>
</evidence>
<name>A0A9D8KF00_9DELT</name>
<dbReference type="GO" id="GO:0009317">
    <property type="term" value="C:acetyl-CoA carboxylase complex"/>
    <property type="evidence" value="ECO:0007669"/>
    <property type="project" value="InterPro"/>
</dbReference>
<dbReference type="CDD" id="cd06850">
    <property type="entry name" value="biotinyl_domain"/>
    <property type="match status" value="1"/>
</dbReference>
<evidence type="ECO:0000259" key="4">
    <source>
        <dbReference type="PROSITE" id="PS50968"/>
    </source>
</evidence>
<gene>
    <name evidence="5" type="primary">accB</name>
    <name evidence="5" type="ORF">JW984_12150</name>
</gene>
<dbReference type="Pfam" id="PF00364">
    <property type="entry name" value="Biotin_lipoyl"/>
    <property type="match status" value="1"/>
</dbReference>
<dbReference type="Gene3D" id="2.40.50.100">
    <property type="match status" value="1"/>
</dbReference>
<dbReference type="InterPro" id="IPR050709">
    <property type="entry name" value="Biotin_Carboxyl_Carrier/Decarb"/>
</dbReference>
<evidence type="ECO:0000256" key="1">
    <source>
        <dbReference type="ARBA" id="ARBA00017562"/>
    </source>
</evidence>
<keyword evidence="3" id="KW-0444">Lipid biosynthesis</keyword>
<comment type="caution">
    <text evidence="5">The sequence shown here is derived from an EMBL/GenBank/DDBJ whole genome shotgun (WGS) entry which is preliminary data.</text>
</comment>
<feature type="domain" description="Lipoyl-binding" evidence="4">
    <location>
        <begin position="59"/>
        <end position="135"/>
    </location>
</feature>
<dbReference type="PRINTS" id="PR01071">
    <property type="entry name" value="ACOABIOTINCC"/>
</dbReference>
<dbReference type="GO" id="GO:0003989">
    <property type="term" value="F:acetyl-CoA carboxylase activity"/>
    <property type="evidence" value="ECO:0007669"/>
    <property type="project" value="InterPro"/>
</dbReference>
<dbReference type="EMBL" id="JAFGIX010000060">
    <property type="protein sequence ID" value="MBN1573940.1"/>
    <property type="molecule type" value="Genomic_DNA"/>
</dbReference>
<evidence type="ECO:0000256" key="2">
    <source>
        <dbReference type="ARBA" id="ARBA00023267"/>
    </source>
</evidence>